<keyword evidence="2 5" id="KW-0812">Transmembrane</keyword>
<keyword evidence="5" id="KW-0808">Transferase</keyword>
<dbReference type="GO" id="GO:0005789">
    <property type="term" value="C:endoplasmic reticulum membrane"/>
    <property type="evidence" value="ECO:0007669"/>
    <property type="project" value="UniProtKB-SubCell"/>
</dbReference>
<dbReference type="PANTHER" id="PTHR12714:SF9">
    <property type="entry name" value="PROTEIN-S-ISOPRENYLCYSTEINE O-METHYLTRANSFERASE"/>
    <property type="match status" value="1"/>
</dbReference>
<dbReference type="InterPro" id="IPR007269">
    <property type="entry name" value="ICMT_MeTrfase"/>
</dbReference>
<proteinExistence type="inferred from homology"/>
<evidence type="ECO:0000256" key="2">
    <source>
        <dbReference type="ARBA" id="ARBA00022692"/>
    </source>
</evidence>
<comment type="catalytic activity">
    <reaction evidence="5">
        <text>[protein]-C-terminal S-[(2E,6E)-farnesyl]-L-cysteine + S-adenosyl-L-methionine = [protein]-C-terminal S-[(2E,6E)-farnesyl]-L-cysteine methyl ester + S-adenosyl-L-homocysteine</text>
        <dbReference type="Rhea" id="RHEA:21672"/>
        <dbReference type="Rhea" id="RHEA-COMP:12125"/>
        <dbReference type="Rhea" id="RHEA-COMP:12126"/>
        <dbReference type="ChEBI" id="CHEBI:57856"/>
        <dbReference type="ChEBI" id="CHEBI:59789"/>
        <dbReference type="ChEBI" id="CHEBI:90510"/>
        <dbReference type="ChEBI" id="CHEBI:90511"/>
        <dbReference type="EC" id="2.1.1.100"/>
    </reaction>
</comment>
<dbReference type="EC" id="2.1.1.100" evidence="5"/>
<comment type="subcellular location">
    <subcellularLocation>
        <location evidence="5">Endoplasmic reticulum membrane</location>
        <topology evidence="5">Multi-pass membrane protein</topology>
    </subcellularLocation>
    <subcellularLocation>
        <location evidence="1">Membrane</location>
        <topology evidence="1">Multi-pass membrane protein</topology>
    </subcellularLocation>
</comment>
<evidence type="ECO:0000256" key="3">
    <source>
        <dbReference type="ARBA" id="ARBA00022989"/>
    </source>
</evidence>
<keyword evidence="7" id="KW-1185">Reference proteome</keyword>
<dbReference type="OrthoDB" id="422086at2759"/>
<accession>A0A9P3LBV4</accession>
<feature type="transmembrane region" description="Helical" evidence="5">
    <location>
        <begin position="39"/>
        <end position="61"/>
    </location>
</feature>
<reference evidence="6 7" key="1">
    <citation type="submission" date="2021-08" db="EMBL/GenBank/DDBJ databases">
        <title>Draft Genome Sequence of Phanerochaete sordida strain YK-624.</title>
        <authorList>
            <person name="Mori T."/>
            <person name="Dohra H."/>
            <person name="Suzuki T."/>
            <person name="Kawagishi H."/>
            <person name="Hirai H."/>
        </authorList>
    </citation>
    <scope>NUCLEOTIDE SEQUENCE [LARGE SCALE GENOMIC DNA]</scope>
    <source>
        <strain evidence="6 7">YK-624</strain>
    </source>
</reference>
<comment type="caution">
    <text evidence="5">Lacks conserved residue(s) required for the propagation of feature annotation.</text>
</comment>
<dbReference type="GO" id="GO:0004671">
    <property type="term" value="F:protein C-terminal S-isoprenylcysteine carboxyl O-methyltransferase activity"/>
    <property type="evidence" value="ECO:0007669"/>
    <property type="project" value="UniProtKB-EC"/>
</dbReference>
<evidence type="ECO:0000256" key="1">
    <source>
        <dbReference type="ARBA" id="ARBA00004141"/>
    </source>
</evidence>
<evidence type="ECO:0000256" key="4">
    <source>
        <dbReference type="ARBA" id="ARBA00023136"/>
    </source>
</evidence>
<gene>
    <name evidence="6" type="ORF">PsYK624_050170</name>
</gene>
<name>A0A9P3LBV4_9APHY</name>
<dbReference type="PANTHER" id="PTHR12714">
    <property type="entry name" value="PROTEIN-S ISOPRENYLCYSTEINE O-METHYLTRANSFERASE"/>
    <property type="match status" value="1"/>
</dbReference>
<dbReference type="Pfam" id="PF04140">
    <property type="entry name" value="ICMT"/>
    <property type="match status" value="1"/>
</dbReference>
<evidence type="ECO:0000313" key="6">
    <source>
        <dbReference type="EMBL" id="GJE88929.1"/>
    </source>
</evidence>
<organism evidence="6 7">
    <name type="scientific">Phanerochaete sordida</name>
    <dbReference type="NCBI Taxonomy" id="48140"/>
    <lineage>
        <taxon>Eukaryota</taxon>
        <taxon>Fungi</taxon>
        <taxon>Dikarya</taxon>
        <taxon>Basidiomycota</taxon>
        <taxon>Agaricomycotina</taxon>
        <taxon>Agaricomycetes</taxon>
        <taxon>Polyporales</taxon>
        <taxon>Phanerochaetaceae</taxon>
        <taxon>Phanerochaete</taxon>
    </lineage>
</organism>
<evidence type="ECO:0000256" key="5">
    <source>
        <dbReference type="RuleBase" id="RU362022"/>
    </source>
</evidence>
<evidence type="ECO:0000313" key="7">
    <source>
        <dbReference type="Proteomes" id="UP000703269"/>
    </source>
</evidence>
<keyword evidence="4 5" id="KW-0472">Membrane</keyword>
<keyword evidence="3 5" id="KW-1133">Transmembrane helix</keyword>
<dbReference type="Proteomes" id="UP000703269">
    <property type="component" value="Unassembled WGS sequence"/>
</dbReference>
<sequence length="226" mass="25235">MFSAVTFFCGMKPPTPPAEHQNVVYKGQFFERAVRKITYLWQAVFCSAVLGHVIVLLTLPFPTARSMGLVWAVCHNPSPSLVAMAQLSPLFLASVVLLVTGGALRMWCYSTLGRHFTFEVTILRGHTLVTSGPYAWARHPSYTGGCMMILATTCIFYGSDGYVAGCSMQHTPFAVFVHLWKLLAPYAAFSLIKRADVEDSQLKKTFGQTWEAYREKVPSKFIPYFV</sequence>
<protein>
    <recommendedName>
        <fullName evidence="5">Protein-S-isoprenylcysteine O-methyltransferase</fullName>
        <ecNumber evidence="5">2.1.1.100</ecNumber>
    </recommendedName>
</protein>
<comment type="similarity">
    <text evidence="5">Belongs to the class VI-like SAM-binding methyltransferase superfamily. Isoprenylcysteine carboxyl methyltransferase family.</text>
</comment>
<keyword evidence="5" id="KW-0256">Endoplasmic reticulum</keyword>
<dbReference type="EMBL" id="BPQB01000011">
    <property type="protein sequence ID" value="GJE88929.1"/>
    <property type="molecule type" value="Genomic_DNA"/>
</dbReference>
<dbReference type="Gene3D" id="1.20.120.1630">
    <property type="match status" value="1"/>
</dbReference>
<comment type="caution">
    <text evidence="6">The sequence shown here is derived from an EMBL/GenBank/DDBJ whole genome shotgun (WGS) entry which is preliminary data.</text>
</comment>
<keyword evidence="5" id="KW-0489">Methyltransferase</keyword>
<dbReference type="GO" id="GO:0032259">
    <property type="term" value="P:methylation"/>
    <property type="evidence" value="ECO:0007669"/>
    <property type="project" value="UniProtKB-KW"/>
</dbReference>
<dbReference type="AlphaFoldDB" id="A0A9P3LBV4"/>
<feature type="transmembrane region" description="Helical" evidence="5">
    <location>
        <begin position="81"/>
        <end position="104"/>
    </location>
</feature>
<keyword evidence="5" id="KW-0949">S-adenosyl-L-methionine</keyword>